<gene>
    <name evidence="2" type="ORF">V144x_47240</name>
</gene>
<proteinExistence type="predicted"/>
<dbReference type="AlphaFoldDB" id="A0A517W1S2"/>
<name>A0A517W1S2_9PLAN</name>
<dbReference type="KEGG" id="gaw:V144x_47240"/>
<dbReference type="Proteomes" id="UP000318704">
    <property type="component" value="Chromosome"/>
</dbReference>
<sequence length="78" mass="8353">MVDEKGSDPYTVCPRTGLHGFRWSYHHFKLASEKHKLAMDSNSPPTAPGSKLADGRTVGPGTEVFPDGRINGITDAAA</sequence>
<dbReference type="EMBL" id="CP037920">
    <property type="protein sequence ID" value="QDT99213.1"/>
    <property type="molecule type" value="Genomic_DNA"/>
</dbReference>
<reference evidence="2 3" key="1">
    <citation type="submission" date="2019-03" db="EMBL/GenBank/DDBJ databases">
        <title>Deep-cultivation of Planctomycetes and their phenomic and genomic characterization uncovers novel biology.</title>
        <authorList>
            <person name="Wiegand S."/>
            <person name="Jogler M."/>
            <person name="Boedeker C."/>
            <person name="Pinto D."/>
            <person name="Vollmers J."/>
            <person name="Rivas-Marin E."/>
            <person name="Kohn T."/>
            <person name="Peeters S.H."/>
            <person name="Heuer A."/>
            <person name="Rast P."/>
            <person name="Oberbeckmann S."/>
            <person name="Bunk B."/>
            <person name="Jeske O."/>
            <person name="Meyerdierks A."/>
            <person name="Storesund J.E."/>
            <person name="Kallscheuer N."/>
            <person name="Luecker S."/>
            <person name="Lage O.M."/>
            <person name="Pohl T."/>
            <person name="Merkel B.J."/>
            <person name="Hornburger P."/>
            <person name="Mueller R.-W."/>
            <person name="Bruemmer F."/>
            <person name="Labrenz M."/>
            <person name="Spormann A.M."/>
            <person name="Op den Camp H."/>
            <person name="Overmann J."/>
            <person name="Amann R."/>
            <person name="Jetten M.S.M."/>
            <person name="Mascher T."/>
            <person name="Medema M.H."/>
            <person name="Devos D.P."/>
            <person name="Kaster A.-K."/>
            <person name="Ovreas L."/>
            <person name="Rohde M."/>
            <person name="Galperin M.Y."/>
            <person name="Jogler C."/>
        </authorList>
    </citation>
    <scope>NUCLEOTIDE SEQUENCE [LARGE SCALE GENOMIC DNA]</scope>
    <source>
        <strain evidence="2 3">V144</strain>
    </source>
</reference>
<evidence type="ECO:0000256" key="1">
    <source>
        <dbReference type="SAM" id="MobiDB-lite"/>
    </source>
</evidence>
<protein>
    <submittedName>
        <fullName evidence="2">Uncharacterized protein</fullName>
    </submittedName>
</protein>
<evidence type="ECO:0000313" key="3">
    <source>
        <dbReference type="Proteomes" id="UP000318704"/>
    </source>
</evidence>
<evidence type="ECO:0000313" key="2">
    <source>
        <dbReference type="EMBL" id="QDT99213.1"/>
    </source>
</evidence>
<accession>A0A517W1S2</accession>
<feature type="region of interest" description="Disordered" evidence="1">
    <location>
        <begin position="38"/>
        <end position="78"/>
    </location>
</feature>
<organism evidence="2 3">
    <name type="scientific">Gimesia aquarii</name>
    <dbReference type="NCBI Taxonomy" id="2527964"/>
    <lineage>
        <taxon>Bacteria</taxon>
        <taxon>Pseudomonadati</taxon>
        <taxon>Planctomycetota</taxon>
        <taxon>Planctomycetia</taxon>
        <taxon>Planctomycetales</taxon>
        <taxon>Planctomycetaceae</taxon>
        <taxon>Gimesia</taxon>
    </lineage>
</organism>